<dbReference type="InterPro" id="IPR009000">
    <property type="entry name" value="Transl_B-barrel_sf"/>
</dbReference>
<keyword evidence="8" id="KW-0479">Metal-binding</keyword>
<dbReference type="FunFam" id="3.10.310.40:FF:000001">
    <property type="entry name" value="Alanine--tRNA ligase"/>
    <property type="match status" value="1"/>
</dbReference>
<dbReference type="Pfam" id="PF07973">
    <property type="entry name" value="tRNA_SAD"/>
    <property type="match status" value="1"/>
</dbReference>
<evidence type="ECO:0000256" key="7">
    <source>
        <dbReference type="ARBA" id="ARBA00022598"/>
    </source>
</evidence>
<keyword evidence="12" id="KW-0694">RNA-binding</keyword>
<dbReference type="RefSeq" id="WP_177208748.1">
    <property type="nucleotide sequence ID" value="NZ_FOQA01000001.1"/>
</dbReference>
<name>A0A1I3B6J4_9FIRM</name>
<dbReference type="Gene3D" id="3.30.980.10">
    <property type="entry name" value="Threonyl-trna Synthetase, Chain A, domain 2"/>
    <property type="match status" value="1"/>
</dbReference>
<keyword evidence="13" id="KW-0648">Protein biosynthesis</keyword>
<dbReference type="InterPro" id="IPR003156">
    <property type="entry name" value="DHHA1_dom"/>
</dbReference>
<evidence type="ECO:0000256" key="11">
    <source>
        <dbReference type="ARBA" id="ARBA00022840"/>
    </source>
</evidence>
<evidence type="ECO:0000256" key="4">
    <source>
        <dbReference type="ARBA" id="ARBA00013168"/>
    </source>
</evidence>
<dbReference type="Pfam" id="PF02272">
    <property type="entry name" value="DHHA1"/>
    <property type="match status" value="1"/>
</dbReference>
<dbReference type="SUPFAM" id="SSF55186">
    <property type="entry name" value="ThrRS/AlaRS common domain"/>
    <property type="match status" value="1"/>
</dbReference>
<evidence type="ECO:0000256" key="5">
    <source>
        <dbReference type="ARBA" id="ARBA00017959"/>
    </source>
</evidence>
<dbReference type="SUPFAM" id="SSF50447">
    <property type="entry name" value="Translation proteins"/>
    <property type="match status" value="1"/>
</dbReference>
<dbReference type="GO" id="GO:0046872">
    <property type="term" value="F:metal ion binding"/>
    <property type="evidence" value="ECO:0007669"/>
    <property type="project" value="UniProtKB-KW"/>
</dbReference>
<evidence type="ECO:0000256" key="3">
    <source>
        <dbReference type="ARBA" id="ARBA00008226"/>
    </source>
</evidence>
<evidence type="ECO:0000256" key="2">
    <source>
        <dbReference type="ARBA" id="ARBA00004496"/>
    </source>
</evidence>
<dbReference type="GO" id="GO:0005524">
    <property type="term" value="F:ATP binding"/>
    <property type="evidence" value="ECO:0007669"/>
    <property type="project" value="UniProtKB-KW"/>
</dbReference>
<dbReference type="PANTHER" id="PTHR43462:SF1">
    <property type="entry name" value="ALANYL-TRNA EDITING PROTEIN AARSD1"/>
    <property type="match status" value="1"/>
</dbReference>
<dbReference type="InterPro" id="IPR018163">
    <property type="entry name" value="Thr/Ala-tRNA-synth_IIc_edit"/>
</dbReference>
<organism evidence="17 18">
    <name type="scientific">Tindallia magadiensis</name>
    <dbReference type="NCBI Taxonomy" id="69895"/>
    <lineage>
        <taxon>Bacteria</taxon>
        <taxon>Bacillati</taxon>
        <taxon>Bacillota</taxon>
        <taxon>Clostridia</taxon>
        <taxon>Peptostreptococcales</taxon>
        <taxon>Tindalliaceae</taxon>
        <taxon>Tindallia</taxon>
    </lineage>
</organism>
<comment type="subcellular location">
    <subcellularLocation>
        <location evidence="2">Cytoplasm</location>
    </subcellularLocation>
</comment>
<dbReference type="STRING" id="69895.SAMN05192551_101620"/>
<dbReference type="InterPro" id="IPR012947">
    <property type="entry name" value="tRNA_SAD"/>
</dbReference>
<evidence type="ECO:0000256" key="12">
    <source>
        <dbReference type="ARBA" id="ARBA00022884"/>
    </source>
</evidence>
<keyword evidence="9" id="KW-0547">Nucleotide-binding</keyword>
<keyword evidence="7" id="KW-0436">Ligase</keyword>
<evidence type="ECO:0000256" key="13">
    <source>
        <dbReference type="ARBA" id="ARBA00022917"/>
    </source>
</evidence>
<evidence type="ECO:0000313" key="18">
    <source>
        <dbReference type="Proteomes" id="UP000199287"/>
    </source>
</evidence>
<dbReference type="PROSITE" id="PS50860">
    <property type="entry name" value="AA_TRNA_LIGASE_II_ALA"/>
    <property type="match status" value="1"/>
</dbReference>
<reference evidence="18" key="1">
    <citation type="submission" date="2016-10" db="EMBL/GenBank/DDBJ databases">
        <authorList>
            <person name="Varghese N."/>
            <person name="Submissions S."/>
        </authorList>
    </citation>
    <scope>NUCLEOTIDE SEQUENCE [LARGE SCALE GENOMIC DNA]</scope>
    <source>
        <strain evidence="18">Z-7934</strain>
    </source>
</reference>
<gene>
    <name evidence="17" type="ORF">SAMN05192551_101620</name>
</gene>
<keyword evidence="18" id="KW-1185">Reference proteome</keyword>
<dbReference type="SMART" id="SM00863">
    <property type="entry name" value="tRNA_SAD"/>
    <property type="match status" value="1"/>
</dbReference>
<sequence>MITEKQYWSNPYLTEFVSVIQKVEEEPSDPKHMRIQLNSTIFYPEGGGQPSDLGNINDHPVLHVYEESGVIWHVVDAVFNPAEKISGTIDWNRRFDHMQQHLGQHLLSALLEKHHQAKTVGFHLGAEHVTIDINHKNLTPVELSHLESMCNDLIQANLPVSSTISNVFDSHNSNTRNDIASPSIQENLRIIEVENVDRCACGGTHPRQTGEVGLIKILKCENHKDGLRLTFISGKRANMFFQSLYQEMRSLSTSLSVNWQELKTTVDHLMLEKKELFQKNRQISSEFAEYKAESLYHSSEKIGSHRLLQVRLEDIDPTTLDQLISNLKNYNNLIFLIAVLRPSFRVIMGNYSSVSDLSMKDIFSETKSIINGKGGGNHQIAQGSGKNPDAVDQMLTEARKIIIDHLL</sequence>
<evidence type="ECO:0000256" key="10">
    <source>
        <dbReference type="ARBA" id="ARBA00022833"/>
    </source>
</evidence>
<evidence type="ECO:0000256" key="14">
    <source>
        <dbReference type="ARBA" id="ARBA00023146"/>
    </source>
</evidence>
<dbReference type="GO" id="GO:0006419">
    <property type="term" value="P:alanyl-tRNA aminoacylation"/>
    <property type="evidence" value="ECO:0007669"/>
    <property type="project" value="InterPro"/>
</dbReference>
<dbReference type="Gene3D" id="2.40.30.130">
    <property type="match status" value="1"/>
</dbReference>
<evidence type="ECO:0000256" key="15">
    <source>
        <dbReference type="ARBA" id="ARBA00032577"/>
    </source>
</evidence>
<feature type="domain" description="Alanyl-transfer RNA synthetases family profile" evidence="16">
    <location>
        <begin position="1"/>
        <end position="228"/>
    </location>
</feature>
<evidence type="ECO:0000256" key="1">
    <source>
        <dbReference type="ARBA" id="ARBA00001947"/>
    </source>
</evidence>
<evidence type="ECO:0000256" key="8">
    <source>
        <dbReference type="ARBA" id="ARBA00022723"/>
    </source>
</evidence>
<dbReference type="InterPro" id="IPR051335">
    <property type="entry name" value="Alanyl-tRNA_Editing_Enzymes"/>
</dbReference>
<dbReference type="AlphaFoldDB" id="A0A1I3B6J4"/>
<dbReference type="GO" id="GO:0004813">
    <property type="term" value="F:alanine-tRNA ligase activity"/>
    <property type="evidence" value="ECO:0007669"/>
    <property type="project" value="UniProtKB-EC"/>
</dbReference>
<accession>A0A1I3B6J4</accession>
<protein>
    <recommendedName>
        <fullName evidence="5">Alanine--tRNA ligase</fullName>
        <ecNumber evidence="4">6.1.1.7</ecNumber>
    </recommendedName>
    <alternativeName>
        <fullName evidence="15">Alanyl-tRNA synthetase</fullName>
    </alternativeName>
</protein>
<keyword evidence="14 17" id="KW-0030">Aminoacyl-tRNA synthetase</keyword>
<comment type="cofactor">
    <cofactor evidence="1">
        <name>Zn(2+)</name>
        <dbReference type="ChEBI" id="CHEBI:29105"/>
    </cofactor>
</comment>
<dbReference type="InterPro" id="IPR018165">
    <property type="entry name" value="Ala-tRNA-synth_IIc_core"/>
</dbReference>
<dbReference type="GO" id="GO:0005737">
    <property type="term" value="C:cytoplasm"/>
    <property type="evidence" value="ECO:0007669"/>
    <property type="project" value="UniProtKB-SubCell"/>
</dbReference>
<evidence type="ECO:0000259" key="16">
    <source>
        <dbReference type="PROSITE" id="PS50860"/>
    </source>
</evidence>
<comment type="similarity">
    <text evidence="3">Belongs to the class-II aminoacyl-tRNA synthetase family.</text>
</comment>
<dbReference type="EMBL" id="FOQA01000001">
    <property type="protein sequence ID" value="SFH57915.1"/>
    <property type="molecule type" value="Genomic_DNA"/>
</dbReference>
<keyword evidence="6" id="KW-0820">tRNA-binding</keyword>
<dbReference type="GO" id="GO:0000049">
    <property type="term" value="F:tRNA binding"/>
    <property type="evidence" value="ECO:0007669"/>
    <property type="project" value="UniProtKB-KW"/>
</dbReference>
<evidence type="ECO:0000256" key="6">
    <source>
        <dbReference type="ARBA" id="ARBA00022555"/>
    </source>
</evidence>
<proteinExistence type="inferred from homology"/>
<dbReference type="Gene3D" id="3.10.310.40">
    <property type="match status" value="1"/>
</dbReference>
<evidence type="ECO:0000313" key="17">
    <source>
        <dbReference type="EMBL" id="SFH57915.1"/>
    </source>
</evidence>
<dbReference type="Proteomes" id="UP000199287">
    <property type="component" value="Unassembled WGS sequence"/>
</dbReference>
<keyword evidence="11" id="KW-0067">ATP-binding</keyword>
<dbReference type="GO" id="GO:0002161">
    <property type="term" value="F:aminoacyl-tRNA deacylase activity"/>
    <property type="evidence" value="ECO:0007669"/>
    <property type="project" value="UniProtKB-ARBA"/>
</dbReference>
<dbReference type="EC" id="6.1.1.7" evidence="4"/>
<keyword evidence="10" id="KW-0862">Zinc</keyword>
<evidence type="ECO:0000256" key="9">
    <source>
        <dbReference type="ARBA" id="ARBA00022741"/>
    </source>
</evidence>
<dbReference type="PANTHER" id="PTHR43462">
    <property type="entry name" value="ALANYL-TRNA EDITING PROTEIN"/>
    <property type="match status" value="1"/>
</dbReference>